<evidence type="ECO:0000313" key="2">
    <source>
        <dbReference type="EMBL" id="KNZ51256.1"/>
    </source>
</evidence>
<comment type="caution">
    <text evidence="2">The sequence shown here is derived from an EMBL/GenBank/DDBJ whole genome shotgun (WGS) entry which is preliminary data.</text>
</comment>
<keyword evidence="3" id="KW-1185">Reference proteome</keyword>
<feature type="compositionally biased region" description="Low complexity" evidence="1">
    <location>
        <begin position="64"/>
        <end position="76"/>
    </location>
</feature>
<dbReference type="VEuPathDB" id="FungiDB:VP01_4020g1"/>
<dbReference type="AlphaFoldDB" id="A0A0L6URU3"/>
<evidence type="ECO:0000256" key="1">
    <source>
        <dbReference type="SAM" id="MobiDB-lite"/>
    </source>
</evidence>
<dbReference type="Proteomes" id="UP000037035">
    <property type="component" value="Unassembled WGS sequence"/>
</dbReference>
<feature type="region of interest" description="Disordered" evidence="1">
    <location>
        <begin position="53"/>
        <end position="76"/>
    </location>
</feature>
<dbReference type="EMBL" id="LAVV01009081">
    <property type="protein sequence ID" value="KNZ51256.1"/>
    <property type="molecule type" value="Genomic_DNA"/>
</dbReference>
<name>A0A0L6URU3_9BASI</name>
<dbReference type="STRING" id="27349.A0A0L6URU3"/>
<gene>
    <name evidence="2" type="ORF">VP01_4020g1</name>
</gene>
<protein>
    <submittedName>
        <fullName evidence="2">Uncharacterized protein</fullName>
    </submittedName>
</protein>
<sequence>MRDWELVSWSWVVKNGRDRSEHEPRGTEEESETMYIDLNIPWPTSHLAHLLQTTASSRKGKPKAGNNATGAGGNTATLDIWRGVSSEERERVREMVECAIRRESAISCLTL</sequence>
<proteinExistence type="predicted"/>
<accession>A0A0L6URU3</accession>
<reference evidence="2 3" key="1">
    <citation type="submission" date="2015-08" db="EMBL/GenBank/DDBJ databases">
        <title>Next Generation Sequencing and Analysis of the Genome of Puccinia sorghi L Schw, the Causal Agent of Maize Common Rust.</title>
        <authorList>
            <person name="Rochi L."/>
            <person name="Burguener G."/>
            <person name="Darino M."/>
            <person name="Turjanski A."/>
            <person name="Kreff E."/>
            <person name="Dieguez M.J."/>
            <person name="Sacco F."/>
        </authorList>
    </citation>
    <scope>NUCLEOTIDE SEQUENCE [LARGE SCALE GENOMIC DNA]</scope>
    <source>
        <strain evidence="2 3">RO10H11247</strain>
    </source>
</reference>
<organism evidence="2 3">
    <name type="scientific">Puccinia sorghi</name>
    <dbReference type="NCBI Taxonomy" id="27349"/>
    <lineage>
        <taxon>Eukaryota</taxon>
        <taxon>Fungi</taxon>
        <taxon>Dikarya</taxon>
        <taxon>Basidiomycota</taxon>
        <taxon>Pucciniomycotina</taxon>
        <taxon>Pucciniomycetes</taxon>
        <taxon>Pucciniales</taxon>
        <taxon>Pucciniaceae</taxon>
        <taxon>Puccinia</taxon>
    </lineage>
</organism>
<evidence type="ECO:0000313" key="3">
    <source>
        <dbReference type="Proteomes" id="UP000037035"/>
    </source>
</evidence>